<dbReference type="RefSeq" id="WP_144850368.1">
    <property type="nucleotide sequence ID" value="NZ_VNJI01000027.1"/>
</dbReference>
<evidence type="ECO:0000256" key="2">
    <source>
        <dbReference type="SAM" id="SignalP"/>
    </source>
</evidence>
<organism evidence="3 4">
    <name type="scientific">Paenibacillus cremeus</name>
    <dbReference type="NCBI Taxonomy" id="2163881"/>
    <lineage>
        <taxon>Bacteria</taxon>
        <taxon>Bacillati</taxon>
        <taxon>Bacillota</taxon>
        <taxon>Bacilli</taxon>
        <taxon>Bacillales</taxon>
        <taxon>Paenibacillaceae</taxon>
        <taxon>Paenibacillus</taxon>
    </lineage>
</organism>
<name>A0A559K7M2_9BACL</name>
<evidence type="ECO:0000313" key="4">
    <source>
        <dbReference type="Proteomes" id="UP000317036"/>
    </source>
</evidence>
<dbReference type="Pfam" id="PF13531">
    <property type="entry name" value="SBP_bac_11"/>
    <property type="match status" value="1"/>
</dbReference>
<dbReference type="PROSITE" id="PS51257">
    <property type="entry name" value="PROKAR_LIPOPROTEIN"/>
    <property type="match status" value="1"/>
</dbReference>
<evidence type="ECO:0000256" key="1">
    <source>
        <dbReference type="ARBA" id="ARBA00022729"/>
    </source>
</evidence>
<comment type="caution">
    <text evidence="3">The sequence shown here is derived from an EMBL/GenBank/DDBJ whole genome shotgun (WGS) entry which is preliminary data.</text>
</comment>
<dbReference type="InterPro" id="IPR026045">
    <property type="entry name" value="Ferric-bd"/>
</dbReference>
<dbReference type="Gene3D" id="3.40.190.10">
    <property type="entry name" value="Periplasmic binding protein-like II"/>
    <property type="match status" value="2"/>
</dbReference>
<dbReference type="PANTHER" id="PTHR30006">
    <property type="entry name" value="THIAMINE-BINDING PERIPLASMIC PROTEIN-RELATED"/>
    <property type="match status" value="1"/>
</dbReference>
<protein>
    <submittedName>
        <fullName evidence="3">Extracellular solute-binding protein</fullName>
    </submittedName>
</protein>
<dbReference type="SUPFAM" id="SSF53850">
    <property type="entry name" value="Periplasmic binding protein-like II"/>
    <property type="match status" value="1"/>
</dbReference>
<accession>A0A559K7M2</accession>
<dbReference type="PIRSF" id="PIRSF002825">
    <property type="entry name" value="CfbpA"/>
    <property type="match status" value="1"/>
</dbReference>
<feature type="chain" id="PRO_5039620366" evidence="2">
    <location>
        <begin position="22"/>
        <end position="352"/>
    </location>
</feature>
<feature type="signal peptide" evidence="2">
    <location>
        <begin position="1"/>
        <end position="21"/>
    </location>
</feature>
<evidence type="ECO:0000313" key="3">
    <source>
        <dbReference type="EMBL" id="TVY08131.1"/>
    </source>
</evidence>
<dbReference type="OrthoDB" id="9769319at2"/>
<dbReference type="Proteomes" id="UP000317036">
    <property type="component" value="Unassembled WGS sequence"/>
</dbReference>
<reference evidence="3 4" key="1">
    <citation type="submission" date="2019-07" db="EMBL/GenBank/DDBJ databases">
        <authorList>
            <person name="Kim J."/>
        </authorList>
    </citation>
    <scope>NUCLEOTIDE SEQUENCE [LARGE SCALE GENOMIC DNA]</scope>
    <source>
        <strain evidence="3 4">JC52</strain>
    </source>
</reference>
<gene>
    <name evidence="3" type="ORF">FPZ49_20495</name>
</gene>
<keyword evidence="4" id="KW-1185">Reference proteome</keyword>
<dbReference type="EMBL" id="VNJI01000027">
    <property type="protein sequence ID" value="TVY08131.1"/>
    <property type="molecule type" value="Genomic_DNA"/>
</dbReference>
<proteinExistence type="predicted"/>
<sequence length="352" mass="38028">MKHVRKMKAIAFGVVMAVALAGCGSAPQQPAAGKAGGSEPAPAPTAAAKKELSGKLVIYTGAGPEITDPLFEGFKKKYPNIKPELVKAGSGELLARIAAEKDNPGGDILLGGEPYAFDTSKQYFDAYESPTDKDMIRQDPNHIWHVWTFMPQAILVNTKLLKDQAEWPKTLKDLSDPKWKAKGKIAFADPGKSGTGAGILNGIVSLYDWNFVEQMQKNIEVSPGSDAMFAAVKDGAVPLGFINEDLGAKWEQTGVPVKMIFPSDGVTNTLDSLAVIKGAKDADNAKAFIDYMGSKEAHEIMKDQVLRRSTRKDVAPPQGLADLSKLKMIENKPMTRDELSSGFNTHLENARK</sequence>
<dbReference type="AlphaFoldDB" id="A0A559K7M2"/>
<keyword evidence="1 2" id="KW-0732">Signal</keyword>